<comment type="caution">
    <text evidence="2">The sequence shown here is derived from an EMBL/GenBank/DDBJ whole genome shotgun (WGS) entry which is preliminary data.</text>
</comment>
<feature type="region of interest" description="Disordered" evidence="1">
    <location>
        <begin position="332"/>
        <end position="373"/>
    </location>
</feature>
<dbReference type="STRING" id="1037660.A0A066V4X3"/>
<dbReference type="RefSeq" id="XP_013240162.1">
    <property type="nucleotide sequence ID" value="XM_013384708.1"/>
</dbReference>
<proteinExistence type="predicted"/>
<feature type="region of interest" description="Disordered" evidence="1">
    <location>
        <begin position="610"/>
        <end position="674"/>
    </location>
</feature>
<keyword evidence="3" id="KW-1185">Reference proteome</keyword>
<feature type="compositionally biased region" description="Low complexity" evidence="1">
    <location>
        <begin position="102"/>
        <end position="116"/>
    </location>
</feature>
<feature type="non-terminal residue" evidence="2">
    <location>
        <position position="1"/>
    </location>
</feature>
<dbReference type="EMBL" id="JMSN01000157">
    <property type="protein sequence ID" value="KDN36777.1"/>
    <property type="molecule type" value="Genomic_DNA"/>
</dbReference>
<name>A0A066V4X3_TILAU</name>
<evidence type="ECO:0000256" key="1">
    <source>
        <dbReference type="SAM" id="MobiDB-lite"/>
    </source>
</evidence>
<dbReference type="GeneID" id="25267540"/>
<reference evidence="2 3" key="1">
    <citation type="submission" date="2014-05" db="EMBL/GenBank/DDBJ databases">
        <title>Draft genome sequence of a rare smut relative, Tilletiaria anomala UBC 951.</title>
        <authorList>
            <consortium name="DOE Joint Genome Institute"/>
            <person name="Toome M."/>
            <person name="Kuo A."/>
            <person name="Henrissat B."/>
            <person name="Lipzen A."/>
            <person name="Tritt A."/>
            <person name="Yoshinaga Y."/>
            <person name="Zane M."/>
            <person name="Barry K."/>
            <person name="Grigoriev I.V."/>
            <person name="Spatafora J.W."/>
            <person name="Aimea M.C."/>
        </authorList>
    </citation>
    <scope>NUCLEOTIDE SEQUENCE [LARGE SCALE GENOMIC DNA]</scope>
    <source>
        <strain evidence="2 3">UBC 951</strain>
    </source>
</reference>
<sequence>ADNDRLRANNAVLASRVRAWSARALRVRAWAEGHAASASESACASCGARTERCVLPRDVWGAVIGEGTEQGEEDELATSVGKHVPGTRQVGCKAPAHEQARMRALQQQQHQQPAAPSRFWSKSDQQAPSSSFALPLASVQHRECTFCTAPVSAQHGAAHLCACSMLDDSLMHPSPVLRTMASSANTGAPPSPSPLESALACCGKAGGNACIRTGTSTGSSTGALPAHPPPCSPSSSLFSLTASTVPIAVATAAPTHVLPLPTSEGRNEGDCGFCAGEGNCACRGDGIIDFEQGGAQPTGSSGETQEAEATQWIAQGRSADADGDDAVIQEDTAAARPMPEKGTGTSMPTSLARASGRQQALSGGHGRGAANAASKPKARLWLVQPASSSASASSSLPLLRPLARHSAAKEQGASRPKLWHTYTYAAPQEIRAPKQAACSGDPSNCAACSADPDLATFCAAVSEDPALERGPENVSAEGVRLTESAAPYGRSIVQSATQQGMNCTSTVDLRGESGGGSEGGASVPEAFSQLRAHPNFQQFSGGLELLANVVAGRSLTLANAHVHAALPASQQNRGASGRGSNSNDRKQLGLDALANIRGCSAASPLASSDVTAQHEQWQHLSPASTAPGSLSRSDSSGGNLPSIGDTIGYTNASSSFPPASLSKQAAQDEQRASKRRRLYVNNEAVQNALALLDRGALAADGDKPCPCPWAKS</sequence>
<dbReference type="AlphaFoldDB" id="A0A066V4X3"/>
<evidence type="ECO:0000313" key="2">
    <source>
        <dbReference type="EMBL" id="KDN36777.1"/>
    </source>
</evidence>
<evidence type="ECO:0008006" key="4">
    <source>
        <dbReference type="Google" id="ProtNLM"/>
    </source>
</evidence>
<dbReference type="InParanoid" id="A0A066V4X3"/>
<gene>
    <name evidence="2" type="ORF">K437DRAFT_48938</name>
</gene>
<feature type="region of interest" description="Disordered" evidence="1">
    <location>
        <begin position="95"/>
        <end position="126"/>
    </location>
</feature>
<protein>
    <recommendedName>
        <fullName evidence="4">BZIP domain-containing protein</fullName>
    </recommendedName>
</protein>
<organism evidence="2 3">
    <name type="scientific">Tilletiaria anomala (strain ATCC 24038 / CBS 436.72 / UBC 951)</name>
    <dbReference type="NCBI Taxonomy" id="1037660"/>
    <lineage>
        <taxon>Eukaryota</taxon>
        <taxon>Fungi</taxon>
        <taxon>Dikarya</taxon>
        <taxon>Basidiomycota</taxon>
        <taxon>Ustilaginomycotina</taxon>
        <taxon>Exobasidiomycetes</taxon>
        <taxon>Georgefischeriales</taxon>
        <taxon>Tilletiariaceae</taxon>
        <taxon>Tilletiaria</taxon>
    </lineage>
</organism>
<accession>A0A066V4X3</accession>
<dbReference type="OrthoDB" id="5374328at2759"/>
<dbReference type="Proteomes" id="UP000027361">
    <property type="component" value="Unassembled WGS sequence"/>
</dbReference>
<evidence type="ECO:0000313" key="3">
    <source>
        <dbReference type="Proteomes" id="UP000027361"/>
    </source>
</evidence>
<feature type="compositionally biased region" description="Polar residues" evidence="1">
    <location>
        <begin position="610"/>
        <end position="639"/>
    </location>
</feature>
<dbReference type="HOGENOM" id="CLU_388119_0_0_1"/>
<feature type="compositionally biased region" description="Polar residues" evidence="1">
    <location>
        <begin position="648"/>
        <end position="665"/>
    </location>
</feature>